<feature type="transmembrane region" description="Helical" evidence="1">
    <location>
        <begin position="83"/>
        <end position="101"/>
    </location>
</feature>
<protein>
    <submittedName>
        <fullName evidence="2">Uncharacterized protein</fullName>
    </submittedName>
</protein>
<comment type="caution">
    <text evidence="2">The sequence shown here is derived from an EMBL/GenBank/DDBJ whole genome shotgun (WGS) entry which is preliminary data.</text>
</comment>
<keyword evidence="1" id="KW-0472">Membrane</keyword>
<evidence type="ECO:0000313" key="3">
    <source>
        <dbReference type="Proteomes" id="UP000664940"/>
    </source>
</evidence>
<organism evidence="2 3">
    <name type="scientific">Phyllostomus discolor</name>
    <name type="common">pale spear-nosed bat</name>
    <dbReference type="NCBI Taxonomy" id="89673"/>
    <lineage>
        <taxon>Eukaryota</taxon>
        <taxon>Metazoa</taxon>
        <taxon>Chordata</taxon>
        <taxon>Craniata</taxon>
        <taxon>Vertebrata</taxon>
        <taxon>Euteleostomi</taxon>
        <taxon>Mammalia</taxon>
        <taxon>Eutheria</taxon>
        <taxon>Laurasiatheria</taxon>
        <taxon>Chiroptera</taxon>
        <taxon>Yangochiroptera</taxon>
        <taxon>Phyllostomidae</taxon>
        <taxon>Phyllostominae</taxon>
        <taxon>Phyllostomus</taxon>
    </lineage>
</organism>
<feature type="transmembrane region" description="Helical" evidence="1">
    <location>
        <begin position="108"/>
        <end position="127"/>
    </location>
</feature>
<keyword evidence="1" id="KW-1133">Transmembrane helix</keyword>
<gene>
    <name evidence="2" type="ORF">HJG60_010172</name>
</gene>
<sequence>MPVGEGQTGNSRARLLISSALFNGLSCETGSFSYCRNHRSPQPPLSPLQSARDCVARNLTAASPAPKVHRVAAAFLSWPARSTALLVFLLWLTFFFNSLVVKVARSLISWRFCLFIDFRLVVILLLVV</sequence>
<evidence type="ECO:0000256" key="1">
    <source>
        <dbReference type="SAM" id="Phobius"/>
    </source>
</evidence>
<dbReference type="AlphaFoldDB" id="A0A834B1B0"/>
<name>A0A834B1B0_9CHIR</name>
<proteinExistence type="predicted"/>
<reference evidence="2 3" key="1">
    <citation type="journal article" date="2020" name="Nature">
        <title>Six reference-quality genomes reveal evolution of bat adaptations.</title>
        <authorList>
            <person name="Jebb D."/>
            <person name="Huang Z."/>
            <person name="Pippel M."/>
            <person name="Hughes G.M."/>
            <person name="Lavrichenko K."/>
            <person name="Devanna P."/>
            <person name="Winkler S."/>
            <person name="Jermiin L.S."/>
            <person name="Skirmuntt E.C."/>
            <person name="Katzourakis A."/>
            <person name="Burkitt-Gray L."/>
            <person name="Ray D.A."/>
            <person name="Sullivan K.A.M."/>
            <person name="Roscito J.G."/>
            <person name="Kirilenko B.M."/>
            <person name="Davalos L.M."/>
            <person name="Corthals A.P."/>
            <person name="Power M.L."/>
            <person name="Jones G."/>
            <person name="Ransome R.D."/>
            <person name="Dechmann D.K.N."/>
            <person name="Locatelli A.G."/>
            <person name="Puechmaille S.J."/>
            <person name="Fedrigo O."/>
            <person name="Jarvis E.D."/>
            <person name="Hiller M."/>
            <person name="Vernes S.C."/>
            <person name="Myers E.W."/>
            <person name="Teeling E.C."/>
        </authorList>
    </citation>
    <scope>NUCLEOTIDE SEQUENCE [LARGE SCALE GENOMIC DNA]</scope>
    <source>
        <strain evidence="2">Bat1K_MPI-CBG_1</strain>
    </source>
</reference>
<keyword evidence="1" id="KW-0812">Transmembrane</keyword>
<dbReference type="Proteomes" id="UP000664940">
    <property type="component" value="Unassembled WGS sequence"/>
</dbReference>
<accession>A0A834B1B0</accession>
<dbReference type="EMBL" id="JABVXQ010000003">
    <property type="protein sequence ID" value="KAF6119761.1"/>
    <property type="molecule type" value="Genomic_DNA"/>
</dbReference>
<evidence type="ECO:0000313" key="2">
    <source>
        <dbReference type="EMBL" id="KAF6119761.1"/>
    </source>
</evidence>